<dbReference type="Proteomes" id="UP000184226">
    <property type="component" value="Unassembled WGS sequence"/>
</dbReference>
<accession>A0A1M5MRE3</accession>
<gene>
    <name evidence="1" type="ORF">SAMN04488135_101301</name>
</gene>
<name>A0A1M5MRE3_9BURK</name>
<dbReference type="EMBL" id="FQXE01000001">
    <property type="protein sequence ID" value="SHG79954.1"/>
    <property type="molecule type" value="Genomic_DNA"/>
</dbReference>
<reference evidence="1 2" key="1">
    <citation type="submission" date="2016-11" db="EMBL/GenBank/DDBJ databases">
        <authorList>
            <person name="Jaros S."/>
            <person name="Januszkiewicz K."/>
            <person name="Wedrychowicz H."/>
        </authorList>
    </citation>
    <scope>NUCLEOTIDE SEQUENCE [LARGE SCALE GENOMIC DNA]</scope>
    <source>
        <strain evidence="1 2">CGMCC 1.10190</strain>
    </source>
</reference>
<evidence type="ECO:0000313" key="2">
    <source>
        <dbReference type="Proteomes" id="UP000184226"/>
    </source>
</evidence>
<organism evidence="1 2">
    <name type="scientific">Pollutimonas bauzanensis</name>
    <dbReference type="NCBI Taxonomy" id="658167"/>
    <lineage>
        <taxon>Bacteria</taxon>
        <taxon>Pseudomonadati</taxon>
        <taxon>Pseudomonadota</taxon>
        <taxon>Betaproteobacteria</taxon>
        <taxon>Burkholderiales</taxon>
        <taxon>Alcaligenaceae</taxon>
        <taxon>Pollutimonas</taxon>
    </lineage>
</organism>
<proteinExistence type="predicted"/>
<evidence type="ECO:0000313" key="1">
    <source>
        <dbReference type="EMBL" id="SHG79954.1"/>
    </source>
</evidence>
<dbReference type="STRING" id="658167.SAMN04488135_101301"/>
<dbReference type="AlphaFoldDB" id="A0A1M5MRE3"/>
<keyword evidence="2" id="KW-1185">Reference proteome</keyword>
<protein>
    <submittedName>
        <fullName evidence="1">Uncharacterized protein</fullName>
    </submittedName>
</protein>
<sequence length="87" mass="9839">MFKQIAVAAGAQQIGSRIMMLADMNALYENGMLPIRPTRAQADGQYQILRRMDEMADSGRKHDQPHGKQAKPCCQTFMRSRGHNAQY</sequence>